<dbReference type="EMBL" id="CP111019">
    <property type="protein sequence ID" value="WAR11434.1"/>
    <property type="molecule type" value="Genomic_DNA"/>
</dbReference>
<dbReference type="Proteomes" id="UP001164746">
    <property type="component" value="Chromosome 8"/>
</dbReference>
<dbReference type="InterPro" id="IPR039323">
    <property type="entry name" value="ANKRD_45/46/60"/>
</dbReference>
<proteinExistence type="predicted"/>
<dbReference type="PANTHER" id="PTHR22677">
    <property type="entry name" value="ANKYRIN REPEAT DOMAIN-CONTAINING PROTEIN 60"/>
    <property type="match status" value="1"/>
</dbReference>
<feature type="compositionally biased region" description="Basic and acidic residues" evidence="2">
    <location>
        <begin position="366"/>
        <end position="379"/>
    </location>
</feature>
<name>A0ABY7ESR3_MYAAR</name>
<sequence>MASKTNRARKTALTKDRDKSSFSIFVRLFTNEKFPLKNITNDMKVSFLTTQTSEAMTLSQVFRLGVTQPTSYHTPGSDYMTKRARKAWLQERAFLALYVASHRGHENLVRKLIESGADVNASTPLGRTALHVAASQGHGHIVDLLLEHGADIDAEDDRGQTALTIAASFGHKTCERHLFLFRWQQRAKRTKPSKEPARMAHQYYDSALPVWKKGGKCQLYFMNILPPGEYEGTRFGSPKRMKDLTAEELEELEAIGTDGKLPAIREGKKQRAKSGPARLGKRGGLSYDEWLGRKLSFEQKIIDEKRGVQERKKFEEDERKRQEAEKSESYETWLANKETEKRVVPAGPVTAPIQGPPATTSIPRQPEMDTSDRSQEMSRADGYLRTYLKSLDERKRGNSYFSYENWLDEKEETILGLRRQKTTFAN</sequence>
<keyword evidence="1" id="KW-0040">ANK repeat</keyword>
<gene>
    <name evidence="3" type="ORF">MAR_025614</name>
</gene>
<dbReference type="PROSITE" id="PS50297">
    <property type="entry name" value="ANK_REP_REGION"/>
    <property type="match status" value="2"/>
</dbReference>
<protein>
    <submittedName>
        <fullName evidence="3">ANR60-like protein</fullName>
    </submittedName>
</protein>
<dbReference type="PANTHER" id="PTHR22677:SF3">
    <property type="entry name" value="ANKYRIN REPEAT DOMAIN-CONTAINING PROTEIN 60"/>
    <property type="match status" value="1"/>
</dbReference>
<feature type="region of interest" description="Disordered" evidence="2">
    <location>
        <begin position="311"/>
        <end position="380"/>
    </location>
</feature>
<evidence type="ECO:0000256" key="1">
    <source>
        <dbReference type="PROSITE-ProRule" id="PRU00023"/>
    </source>
</evidence>
<evidence type="ECO:0000256" key="2">
    <source>
        <dbReference type="SAM" id="MobiDB-lite"/>
    </source>
</evidence>
<accession>A0ABY7ESR3</accession>
<evidence type="ECO:0000313" key="4">
    <source>
        <dbReference type="Proteomes" id="UP001164746"/>
    </source>
</evidence>
<dbReference type="Pfam" id="PF12796">
    <property type="entry name" value="Ank_2"/>
    <property type="match status" value="1"/>
</dbReference>
<dbReference type="SMART" id="SM00248">
    <property type="entry name" value="ANK"/>
    <property type="match status" value="3"/>
</dbReference>
<dbReference type="SUPFAM" id="SSF48403">
    <property type="entry name" value="Ankyrin repeat"/>
    <property type="match status" value="1"/>
</dbReference>
<feature type="repeat" description="ANK" evidence="1">
    <location>
        <begin position="125"/>
        <end position="157"/>
    </location>
</feature>
<evidence type="ECO:0000313" key="3">
    <source>
        <dbReference type="EMBL" id="WAR11434.1"/>
    </source>
</evidence>
<dbReference type="Gene3D" id="1.25.40.20">
    <property type="entry name" value="Ankyrin repeat-containing domain"/>
    <property type="match status" value="1"/>
</dbReference>
<keyword evidence="4" id="KW-1185">Reference proteome</keyword>
<feature type="repeat" description="ANK" evidence="1">
    <location>
        <begin position="92"/>
        <end position="124"/>
    </location>
</feature>
<dbReference type="InterPro" id="IPR036770">
    <property type="entry name" value="Ankyrin_rpt-contain_sf"/>
</dbReference>
<dbReference type="InterPro" id="IPR002110">
    <property type="entry name" value="Ankyrin_rpt"/>
</dbReference>
<reference evidence="3" key="1">
    <citation type="submission" date="2022-11" db="EMBL/GenBank/DDBJ databases">
        <title>Centuries of genome instability and evolution in soft-shell clam transmissible cancer (bioRxiv).</title>
        <authorList>
            <person name="Hart S.F.M."/>
            <person name="Yonemitsu M.A."/>
            <person name="Giersch R.M."/>
            <person name="Beal B.F."/>
            <person name="Arriagada G."/>
            <person name="Davis B.W."/>
            <person name="Ostrander E.A."/>
            <person name="Goff S.P."/>
            <person name="Metzger M.J."/>
        </authorList>
    </citation>
    <scope>NUCLEOTIDE SEQUENCE</scope>
    <source>
        <strain evidence="3">MELC-2E11</strain>
        <tissue evidence="3">Siphon/mantle</tissue>
    </source>
</reference>
<organism evidence="3 4">
    <name type="scientific">Mya arenaria</name>
    <name type="common">Soft-shell clam</name>
    <dbReference type="NCBI Taxonomy" id="6604"/>
    <lineage>
        <taxon>Eukaryota</taxon>
        <taxon>Metazoa</taxon>
        <taxon>Spiralia</taxon>
        <taxon>Lophotrochozoa</taxon>
        <taxon>Mollusca</taxon>
        <taxon>Bivalvia</taxon>
        <taxon>Autobranchia</taxon>
        <taxon>Heteroconchia</taxon>
        <taxon>Euheterodonta</taxon>
        <taxon>Imparidentia</taxon>
        <taxon>Neoheterodontei</taxon>
        <taxon>Myida</taxon>
        <taxon>Myoidea</taxon>
        <taxon>Myidae</taxon>
        <taxon>Mya</taxon>
    </lineage>
</organism>
<feature type="compositionally biased region" description="Basic and acidic residues" evidence="2">
    <location>
        <begin position="311"/>
        <end position="329"/>
    </location>
</feature>
<dbReference type="PROSITE" id="PS50088">
    <property type="entry name" value="ANK_REPEAT"/>
    <property type="match status" value="2"/>
</dbReference>